<name>A0A1X7K6L6_9SPHI</name>
<reference evidence="2 3" key="1">
    <citation type="submission" date="2017-04" db="EMBL/GenBank/DDBJ databases">
        <authorList>
            <person name="Afonso C.L."/>
            <person name="Miller P.J."/>
            <person name="Scott M.A."/>
            <person name="Spackman E."/>
            <person name="Goraichik I."/>
            <person name="Dimitrov K.M."/>
            <person name="Suarez D.L."/>
            <person name="Swayne D.E."/>
        </authorList>
    </citation>
    <scope>NUCLEOTIDE SEQUENCE [LARGE SCALE GENOMIC DNA]</scope>
    <source>
        <strain evidence="2 3">DSM 22418</strain>
    </source>
</reference>
<sequence>MEIINNTEKLQFEYTKGGEVAKLEYRFYKQKNIALVHTLVPDSMSGEGVASALAAAAFAYAKEVDKKVMVYCPFVAAYVKKNPVVREQIDRAYHPGL</sequence>
<dbReference type="OrthoDB" id="1120671at2"/>
<dbReference type="Pfam" id="PF14542">
    <property type="entry name" value="Acetyltransf_CG"/>
    <property type="match status" value="1"/>
</dbReference>
<dbReference type="Gene3D" id="3.40.630.30">
    <property type="match status" value="1"/>
</dbReference>
<dbReference type="AlphaFoldDB" id="A0A1X7K6L6"/>
<gene>
    <name evidence="2" type="ORF">SAMN05660862_2620</name>
</gene>
<evidence type="ECO:0000313" key="3">
    <source>
        <dbReference type="Proteomes" id="UP000192980"/>
    </source>
</evidence>
<dbReference type="EMBL" id="FXAU01000004">
    <property type="protein sequence ID" value="SMG36417.1"/>
    <property type="molecule type" value="Genomic_DNA"/>
</dbReference>
<dbReference type="InterPro" id="IPR016181">
    <property type="entry name" value="Acyl_CoA_acyltransferase"/>
</dbReference>
<dbReference type="SUPFAM" id="SSF55729">
    <property type="entry name" value="Acyl-CoA N-acyltransferases (Nat)"/>
    <property type="match status" value="1"/>
</dbReference>
<evidence type="ECO:0000259" key="1">
    <source>
        <dbReference type="PROSITE" id="PS51729"/>
    </source>
</evidence>
<dbReference type="RefSeq" id="WP_085473347.1">
    <property type="nucleotide sequence ID" value="NZ_FXAU01000004.1"/>
</dbReference>
<dbReference type="PROSITE" id="PS51729">
    <property type="entry name" value="GNAT_YJDJ"/>
    <property type="match status" value="1"/>
</dbReference>
<dbReference type="STRING" id="561061.SAMN05660862_2620"/>
<dbReference type="PANTHER" id="PTHR31435:SF9">
    <property type="entry name" value="PROTEIN NATD1"/>
    <property type="match status" value="1"/>
</dbReference>
<accession>A0A1X7K6L6</accession>
<proteinExistence type="predicted"/>
<dbReference type="InterPro" id="IPR045057">
    <property type="entry name" value="Gcn5-rel_NAT"/>
</dbReference>
<dbReference type="PANTHER" id="PTHR31435">
    <property type="entry name" value="PROTEIN NATD1"/>
    <property type="match status" value="1"/>
</dbReference>
<organism evidence="2 3">
    <name type="scientific">Sphingobacterium psychroaquaticum</name>
    <dbReference type="NCBI Taxonomy" id="561061"/>
    <lineage>
        <taxon>Bacteria</taxon>
        <taxon>Pseudomonadati</taxon>
        <taxon>Bacteroidota</taxon>
        <taxon>Sphingobacteriia</taxon>
        <taxon>Sphingobacteriales</taxon>
        <taxon>Sphingobacteriaceae</taxon>
        <taxon>Sphingobacterium</taxon>
    </lineage>
</organism>
<protein>
    <recommendedName>
        <fullName evidence="1">N-acetyltransferase domain-containing protein</fullName>
    </recommendedName>
</protein>
<dbReference type="Proteomes" id="UP000192980">
    <property type="component" value="Unassembled WGS sequence"/>
</dbReference>
<keyword evidence="3" id="KW-1185">Reference proteome</keyword>
<evidence type="ECO:0000313" key="2">
    <source>
        <dbReference type="EMBL" id="SMG36417.1"/>
    </source>
</evidence>
<dbReference type="InterPro" id="IPR031165">
    <property type="entry name" value="GNAT_YJDJ"/>
</dbReference>
<feature type="domain" description="N-acetyltransferase" evidence="1">
    <location>
        <begin position="4"/>
        <end position="90"/>
    </location>
</feature>